<reference evidence="2 3" key="1">
    <citation type="submission" date="2020-04" db="EMBL/GenBank/DDBJ databases">
        <title>Thalassotalea sp. M1531, isolated from the surface of marine red alga.</title>
        <authorList>
            <person name="Pang L."/>
            <person name="Lu D.-C."/>
        </authorList>
    </citation>
    <scope>NUCLEOTIDE SEQUENCE [LARGE SCALE GENOMIC DNA]</scope>
    <source>
        <strain evidence="2 3">M1531</strain>
    </source>
</reference>
<dbReference type="AlphaFoldDB" id="A0A7Y0Q692"/>
<protein>
    <recommendedName>
        <fullName evidence="1">Oxidoreductase-like domain-containing protein</fullName>
    </recommendedName>
</protein>
<sequence length="54" mass="6221">MTEPLIEKPTPPADGECCDSACNPCVWDNYYSEMQKWRLQQVALKTQQELKSES</sequence>
<comment type="caution">
    <text evidence="2">The sequence shown here is derived from an EMBL/GenBank/DDBJ whole genome shotgun (WGS) entry which is preliminary data.</text>
</comment>
<dbReference type="RefSeq" id="WP_169075105.1">
    <property type="nucleotide sequence ID" value="NZ_JABBXH010000003.1"/>
</dbReference>
<gene>
    <name evidence="2" type="ORF">HII17_09305</name>
</gene>
<name>A0A7Y0Q692_9GAMM</name>
<proteinExistence type="predicted"/>
<evidence type="ECO:0000313" key="3">
    <source>
        <dbReference type="Proteomes" id="UP000568664"/>
    </source>
</evidence>
<evidence type="ECO:0000313" key="2">
    <source>
        <dbReference type="EMBL" id="NMP31759.1"/>
    </source>
</evidence>
<dbReference type="EMBL" id="JABBXH010000003">
    <property type="protein sequence ID" value="NMP31759.1"/>
    <property type="molecule type" value="Genomic_DNA"/>
</dbReference>
<dbReference type="InterPro" id="IPR019180">
    <property type="entry name" value="Oxidoreductase-like_N"/>
</dbReference>
<keyword evidence="3" id="KW-1185">Reference proteome</keyword>
<accession>A0A7Y0Q692</accession>
<dbReference type="Pfam" id="PF09791">
    <property type="entry name" value="Oxidored-like"/>
    <property type="match status" value="1"/>
</dbReference>
<feature type="domain" description="Oxidoreductase-like" evidence="1">
    <location>
        <begin position="7"/>
        <end position="42"/>
    </location>
</feature>
<dbReference type="Proteomes" id="UP000568664">
    <property type="component" value="Unassembled WGS sequence"/>
</dbReference>
<evidence type="ECO:0000259" key="1">
    <source>
        <dbReference type="Pfam" id="PF09791"/>
    </source>
</evidence>
<organism evidence="2 3">
    <name type="scientific">Thalassotalea algicola</name>
    <dbReference type="NCBI Taxonomy" id="2716224"/>
    <lineage>
        <taxon>Bacteria</taxon>
        <taxon>Pseudomonadati</taxon>
        <taxon>Pseudomonadota</taxon>
        <taxon>Gammaproteobacteria</taxon>
        <taxon>Alteromonadales</taxon>
        <taxon>Colwelliaceae</taxon>
        <taxon>Thalassotalea</taxon>
    </lineage>
</organism>